<evidence type="ECO:0000313" key="11">
    <source>
        <dbReference type="EMBL" id="KAH9384161.1"/>
    </source>
</evidence>
<name>A0A9J6HB48_HAELO</name>
<comment type="caution">
    <text evidence="11">The sequence shown here is derived from an EMBL/GenBank/DDBJ whole genome shotgun (WGS) entry which is preliminary data.</text>
</comment>
<evidence type="ECO:0000313" key="12">
    <source>
        <dbReference type="Proteomes" id="UP000821853"/>
    </source>
</evidence>
<dbReference type="InterPro" id="IPR025483">
    <property type="entry name" value="Lipase_euk"/>
</dbReference>
<organism evidence="11 12">
    <name type="scientific">Haemaphysalis longicornis</name>
    <name type="common">Bush tick</name>
    <dbReference type="NCBI Taxonomy" id="44386"/>
    <lineage>
        <taxon>Eukaryota</taxon>
        <taxon>Metazoa</taxon>
        <taxon>Ecdysozoa</taxon>
        <taxon>Arthropoda</taxon>
        <taxon>Chelicerata</taxon>
        <taxon>Arachnida</taxon>
        <taxon>Acari</taxon>
        <taxon>Parasitiformes</taxon>
        <taxon>Ixodida</taxon>
        <taxon>Ixodoidea</taxon>
        <taxon>Ixodidae</taxon>
        <taxon>Haemaphysalinae</taxon>
        <taxon>Haemaphysalis</taxon>
    </lineage>
</organism>
<dbReference type="VEuPathDB" id="VectorBase:HLOH_052356"/>
<protein>
    <recommendedName>
        <fullName evidence="7">Lipase</fullName>
    </recommendedName>
</protein>
<dbReference type="PIRSF" id="PIRSF000862">
    <property type="entry name" value="Steryl_ester_lip"/>
    <property type="match status" value="1"/>
</dbReference>
<evidence type="ECO:0000256" key="7">
    <source>
        <dbReference type="PIRNR" id="PIRNR000862"/>
    </source>
</evidence>
<comment type="similarity">
    <text evidence="1 7">Belongs to the AB hydrolase superfamily. Lipase family.</text>
</comment>
<evidence type="ECO:0000256" key="5">
    <source>
        <dbReference type="ARBA" id="ARBA00023098"/>
    </source>
</evidence>
<feature type="domain" description="Partial AB-hydrolase lipase" evidence="10">
    <location>
        <begin position="33"/>
        <end position="97"/>
    </location>
</feature>
<dbReference type="PANTHER" id="PTHR11005">
    <property type="entry name" value="LYSOSOMAL ACID LIPASE-RELATED"/>
    <property type="match status" value="1"/>
</dbReference>
<dbReference type="Proteomes" id="UP000821853">
    <property type="component" value="Unassembled WGS sequence"/>
</dbReference>
<keyword evidence="12" id="KW-1185">Reference proteome</keyword>
<evidence type="ECO:0000256" key="1">
    <source>
        <dbReference type="ARBA" id="ARBA00010701"/>
    </source>
</evidence>
<keyword evidence="4 7" id="KW-0442">Lipid degradation</keyword>
<keyword evidence="5" id="KW-0443">Lipid metabolism</keyword>
<evidence type="ECO:0000256" key="8">
    <source>
        <dbReference type="PIRSR" id="PIRSR000862-1"/>
    </source>
</evidence>
<evidence type="ECO:0000256" key="4">
    <source>
        <dbReference type="ARBA" id="ARBA00022963"/>
    </source>
</evidence>
<keyword evidence="3 7" id="KW-0378">Hydrolase</keyword>
<dbReference type="OMA" id="DDWLLMG"/>
<dbReference type="InterPro" id="IPR029058">
    <property type="entry name" value="AB_hydrolase_fold"/>
</dbReference>
<dbReference type="GO" id="GO:0016788">
    <property type="term" value="F:hydrolase activity, acting on ester bonds"/>
    <property type="evidence" value="ECO:0007669"/>
    <property type="project" value="InterPro"/>
</dbReference>
<dbReference type="AlphaFoldDB" id="A0A9J6HB48"/>
<dbReference type="InterPro" id="IPR006693">
    <property type="entry name" value="AB_hydrolase_lipase"/>
</dbReference>
<keyword evidence="2 9" id="KW-0732">Signal</keyword>
<evidence type="ECO:0000256" key="6">
    <source>
        <dbReference type="ARBA" id="ARBA00023180"/>
    </source>
</evidence>
<feature type="chain" id="PRO_5039953130" description="Lipase" evidence="9">
    <location>
        <begin position="22"/>
        <end position="408"/>
    </location>
</feature>
<keyword evidence="6" id="KW-0325">Glycoprotein</keyword>
<sequence length="408" mass="46742">MTAPFCGTLALFLCNVQYARSRIHLDPDALRNVSELITSKGYPVEEHTVVTRDGYLLRIQRIPHGRNDSAANYTGEKKPPVLVLHGTAMSSADFVLNFPHQSLGFLLADAGYDVWLGNFRGNVYTSHTRFARSDQAFWRFSFDEIIKYDLPATIDAVLNLTQREKLQYIGWSQGSQVLFGLLSERPEYNSKVKILSRFVTTKTSKHTHAYIYISLPLQRPLAFAYVQNFWRLTGSGGIMVNTELTKLMARLLCGNDFTVDICIAAVAVFNGIDWNQLNISRLSVYLSHDPSGTSVRNIYHLTQLIRCNCFRKYDYGLLLNLLVYRTRWPPSYLLQRVRVPVALYQSPGDWYADPRDVARLRAELPNVVHRYTVPERQFTHYDFVVGTGAAEVLYGEMIRFMDQYLYST</sequence>
<feature type="signal peptide" evidence="9">
    <location>
        <begin position="1"/>
        <end position="21"/>
    </location>
</feature>
<dbReference type="SUPFAM" id="SSF53474">
    <property type="entry name" value="alpha/beta-Hydrolases"/>
    <property type="match status" value="1"/>
</dbReference>
<reference evidence="11 12" key="1">
    <citation type="journal article" date="2020" name="Cell">
        <title>Large-Scale Comparative Analyses of Tick Genomes Elucidate Their Genetic Diversity and Vector Capacities.</title>
        <authorList>
            <consortium name="Tick Genome and Microbiome Consortium (TIGMIC)"/>
            <person name="Jia N."/>
            <person name="Wang J."/>
            <person name="Shi W."/>
            <person name="Du L."/>
            <person name="Sun Y."/>
            <person name="Zhan W."/>
            <person name="Jiang J.F."/>
            <person name="Wang Q."/>
            <person name="Zhang B."/>
            <person name="Ji P."/>
            <person name="Bell-Sakyi L."/>
            <person name="Cui X.M."/>
            <person name="Yuan T.T."/>
            <person name="Jiang B.G."/>
            <person name="Yang W.F."/>
            <person name="Lam T.T."/>
            <person name="Chang Q.C."/>
            <person name="Ding S.J."/>
            <person name="Wang X.J."/>
            <person name="Zhu J.G."/>
            <person name="Ruan X.D."/>
            <person name="Zhao L."/>
            <person name="Wei J.T."/>
            <person name="Ye R.Z."/>
            <person name="Que T.C."/>
            <person name="Du C.H."/>
            <person name="Zhou Y.H."/>
            <person name="Cheng J.X."/>
            <person name="Dai P.F."/>
            <person name="Guo W.B."/>
            <person name="Han X.H."/>
            <person name="Huang E.J."/>
            <person name="Li L.F."/>
            <person name="Wei W."/>
            <person name="Gao Y.C."/>
            <person name="Liu J.Z."/>
            <person name="Shao H.Z."/>
            <person name="Wang X."/>
            <person name="Wang C.C."/>
            <person name="Yang T.C."/>
            <person name="Huo Q.B."/>
            <person name="Li W."/>
            <person name="Chen H.Y."/>
            <person name="Chen S.E."/>
            <person name="Zhou L.G."/>
            <person name="Ni X.B."/>
            <person name="Tian J.H."/>
            <person name="Sheng Y."/>
            <person name="Liu T."/>
            <person name="Pan Y.S."/>
            <person name="Xia L.Y."/>
            <person name="Li J."/>
            <person name="Zhao F."/>
            <person name="Cao W.C."/>
        </authorList>
    </citation>
    <scope>NUCLEOTIDE SEQUENCE [LARGE SCALE GENOMIC DNA]</scope>
    <source>
        <strain evidence="11">HaeL-2018</strain>
    </source>
</reference>
<feature type="active site" description="Charge relay system" evidence="8">
    <location>
        <position position="349"/>
    </location>
</feature>
<feature type="active site" description="Charge relay system" evidence="8">
    <location>
        <position position="380"/>
    </location>
</feature>
<accession>A0A9J6HB48</accession>
<dbReference type="OrthoDB" id="7958685at2759"/>
<evidence type="ECO:0000259" key="10">
    <source>
        <dbReference type="Pfam" id="PF04083"/>
    </source>
</evidence>
<dbReference type="FunFam" id="3.40.50.1820:FF:000057">
    <property type="entry name" value="Lipase"/>
    <property type="match status" value="1"/>
</dbReference>
<proteinExistence type="inferred from homology"/>
<gene>
    <name evidence="11" type="ORF">HPB48_026154</name>
</gene>
<dbReference type="Pfam" id="PF04083">
    <property type="entry name" value="Abhydro_lipase"/>
    <property type="match status" value="1"/>
</dbReference>
<dbReference type="Gene3D" id="3.40.50.1820">
    <property type="entry name" value="alpha/beta hydrolase"/>
    <property type="match status" value="1"/>
</dbReference>
<evidence type="ECO:0000256" key="3">
    <source>
        <dbReference type="ARBA" id="ARBA00022801"/>
    </source>
</evidence>
<dbReference type="EMBL" id="JABSTR010001712">
    <property type="protein sequence ID" value="KAH9384161.1"/>
    <property type="molecule type" value="Genomic_DNA"/>
</dbReference>
<feature type="active site" description="Nucleophile" evidence="8">
    <location>
        <position position="172"/>
    </location>
</feature>
<evidence type="ECO:0000256" key="2">
    <source>
        <dbReference type="ARBA" id="ARBA00022729"/>
    </source>
</evidence>
<dbReference type="GO" id="GO:0016042">
    <property type="term" value="P:lipid catabolic process"/>
    <property type="evidence" value="ECO:0007669"/>
    <property type="project" value="UniProtKB-KW"/>
</dbReference>
<evidence type="ECO:0000256" key="9">
    <source>
        <dbReference type="SAM" id="SignalP"/>
    </source>
</evidence>